<keyword evidence="3" id="KW-0347">Helicase</keyword>
<dbReference type="GO" id="GO:0051607">
    <property type="term" value="P:defense response to virus"/>
    <property type="evidence" value="ECO:0007669"/>
    <property type="project" value="UniProtKB-KW"/>
</dbReference>
<dbReference type="InterPro" id="IPR006483">
    <property type="entry name" value="CRISPR-assoc_Cas3_HD"/>
</dbReference>
<dbReference type="SUPFAM" id="SSF52540">
    <property type="entry name" value="P-loop containing nucleoside triphosphate hydrolases"/>
    <property type="match status" value="1"/>
</dbReference>
<evidence type="ECO:0000256" key="4">
    <source>
        <dbReference type="ARBA" id="ARBA00022840"/>
    </source>
</evidence>
<evidence type="ECO:0000256" key="1">
    <source>
        <dbReference type="ARBA" id="ARBA00022741"/>
    </source>
</evidence>
<evidence type="ECO:0000259" key="6">
    <source>
        <dbReference type="PROSITE" id="PS51643"/>
    </source>
</evidence>
<dbReference type="AlphaFoldDB" id="A0A2A6DYU3"/>
<keyword evidence="2" id="KW-0378">Hydrolase</keyword>
<dbReference type="Pfam" id="PF22590">
    <property type="entry name" value="Cas3-like_C_2"/>
    <property type="match status" value="1"/>
</dbReference>
<dbReference type="GO" id="GO:0016787">
    <property type="term" value="F:hydrolase activity"/>
    <property type="evidence" value="ECO:0007669"/>
    <property type="project" value="UniProtKB-KW"/>
</dbReference>
<dbReference type="GO" id="GO:0004386">
    <property type="term" value="F:helicase activity"/>
    <property type="evidence" value="ECO:0007669"/>
    <property type="project" value="UniProtKB-KW"/>
</dbReference>
<organism evidence="7 8">
    <name type="scientific">Candidatus Reconcilbacillus cellulovorans</name>
    <dbReference type="NCBI Taxonomy" id="1906605"/>
    <lineage>
        <taxon>Bacteria</taxon>
        <taxon>Bacillati</taxon>
        <taxon>Bacillota</taxon>
        <taxon>Bacilli</taxon>
        <taxon>Bacillales</taxon>
        <taxon>Paenibacillaceae</taxon>
        <taxon>Candidatus Reconcilbacillus</taxon>
    </lineage>
</organism>
<dbReference type="Gene3D" id="3.40.50.300">
    <property type="entry name" value="P-loop containing nucleotide triphosphate hydrolases"/>
    <property type="match status" value="1"/>
</dbReference>
<dbReference type="SMART" id="SM00487">
    <property type="entry name" value="DEXDc"/>
    <property type="match status" value="1"/>
</dbReference>
<dbReference type="EMBL" id="MOXJ01000024">
    <property type="protein sequence ID" value="PDO09913.1"/>
    <property type="molecule type" value="Genomic_DNA"/>
</dbReference>
<evidence type="ECO:0000256" key="2">
    <source>
        <dbReference type="ARBA" id="ARBA00022801"/>
    </source>
</evidence>
<feature type="domain" description="HD Cas3-type" evidence="6">
    <location>
        <begin position="16"/>
        <end position="223"/>
    </location>
</feature>
<evidence type="ECO:0000256" key="3">
    <source>
        <dbReference type="ARBA" id="ARBA00022806"/>
    </source>
</evidence>
<reference evidence="7 8" key="1">
    <citation type="submission" date="2016-12" db="EMBL/GenBank/DDBJ databases">
        <title>Candidatus Reconcilibacillus cellulovorans genome.</title>
        <authorList>
            <person name="Kolinko S."/>
            <person name="Wu Y.-W."/>
            <person name="Tachea F."/>
            <person name="Denzel E."/>
            <person name="Hiras J."/>
            <person name="Baecker N."/>
            <person name="Chan L.J."/>
            <person name="Eichorst S.A."/>
            <person name="Frey D."/>
            <person name="Adams P.D."/>
            <person name="Pray T."/>
            <person name="Tanjore D."/>
            <person name="Petzold C.J."/>
            <person name="Gladden J.M."/>
            <person name="Simmons B.A."/>
            <person name="Singer S.W."/>
        </authorList>
    </citation>
    <scope>NUCLEOTIDE SEQUENCE [LARGE SCALE GENOMIC DNA]</scope>
    <source>
        <strain evidence="7">JTherm</strain>
    </source>
</reference>
<dbReference type="PROSITE" id="PS51643">
    <property type="entry name" value="HD_CAS3"/>
    <property type="match status" value="1"/>
</dbReference>
<dbReference type="Pfam" id="PF04851">
    <property type="entry name" value="ResIII"/>
    <property type="match status" value="1"/>
</dbReference>
<accession>A0A2A6DYU3</accession>
<proteinExistence type="predicted"/>
<dbReference type="NCBIfam" id="TIGR01587">
    <property type="entry name" value="cas3_core"/>
    <property type="match status" value="1"/>
</dbReference>
<evidence type="ECO:0000313" key="7">
    <source>
        <dbReference type="EMBL" id="PDO09913.1"/>
    </source>
</evidence>
<dbReference type="InterPro" id="IPR006935">
    <property type="entry name" value="Helicase/UvrB_N"/>
</dbReference>
<name>A0A2A6DYU3_9BACL</name>
<dbReference type="InterPro" id="IPR014001">
    <property type="entry name" value="Helicase_ATP-bd"/>
</dbReference>
<dbReference type="InterPro" id="IPR054712">
    <property type="entry name" value="Cas3-like_dom"/>
</dbReference>
<dbReference type="InterPro" id="IPR027417">
    <property type="entry name" value="P-loop_NTPase"/>
</dbReference>
<keyword evidence="1" id="KW-0547">Nucleotide-binding</keyword>
<evidence type="ECO:0000256" key="5">
    <source>
        <dbReference type="ARBA" id="ARBA00023118"/>
    </source>
</evidence>
<protein>
    <submittedName>
        <fullName evidence="7">CRISPR-associated helicase Cas3</fullName>
    </submittedName>
</protein>
<gene>
    <name evidence="7" type="ORF">BLM47_10125</name>
</gene>
<keyword evidence="4" id="KW-0067">ATP-binding</keyword>
<keyword evidence="5" id="KW-0051">Antiviral defense</keyword>
<comment type="caution">
    <text evidence="7">The sequence shown here is derived from an EMBL/GenBank/DDBJ whole genome shotgun (WGS) entry which is preliminary data.</text>
</comment>
<dbReference type="GO" id="GO:0003677">
    <property type="term" value="F:DNA binding"/>
    <property type="evidence" value="ECO:0007669"/>
    <property type="project" value="InterPro"/>
</dbReference>
<dbReference type="Proteomes" id="UP000243688">
    <property type="component" value="Unassembled WGS sequence"/>
</dbReference>
<sequence length="839" mass="96972">MPILKPFSECIARPPEDGRTYPLPDHLIHASETMQRVIAAHPVLGADHALVRLGELAGFCHDVPKCHPEWQEYAEGRRQRGPAHAPAAAFLFAALGIELLDKLDAWKRNQRRWLWLVRDIADHHGLLKDAVEDRWIQQWKLGEWERMDLDGVTELVHLLFPELTHVRLAPDRFRSWCSLVRQRFDEVNKSLRKGRSDAEYSVLMDELDEWRFLTSALIAADRFDITPTPDARFDDTSVDGLLDAIRRFCEARRDSPFSDVRAEAMAAIVRAFDGAGADCQFFALEMPTGYGKTVVSFLLAALLCKRNGLSKIIYAAPYLSVLEQNSNVLRDDLGMRPVEHHSLAVWDKELAKRADDVDQDGDRRSRDSRHVHRSDWTDDRFDDSIERASARMLAAESWAHEIVCTSFPQLARAVFPRRAQDTLRRFYLRDAVLLIDEPQIFENRGWNLFLVGLKSLARQNNLRVIFLSATMPPFQYGLEEEKPFPLVFRPSPDDRKIRYTAQKIDRTMDERELAEWVLGREERTQVVILNTIRDACLVYDQMKKASTPHELHLLHGLMVPLHKKVKISRLESLLKCLSQNGDRCRLPPQIAVSTQVLEAGVDVSFQHGVRAASILPAYVQTGGRINRHFEIRGGGTLSIVRFLRGGKRDTRHPIYESALTGLTDELLENGAEWPEPEFEELARIFYERMFREDSREACKAAIMDAASGYWTRLGGYEPFESDDFRLPLFVPWRYPKRDEPFLPRTFLQLAERFGMRDPHQIYECMVDRRYWEGRDFGERKQFMVLANYYILNIPVRFAVEWKNDYLQHRIPLLSDPDAYSDEIGFTRVADVSGDDVWII</sequence>
<evidence type="ECO:0000313" key="8">
    <source>
        <dbReference type="Proteomes" id="UP000243688"/>
    </source>
</evidence>
<dbReference type="GO" id="GO:0005524">
    <property type="term" value="F:ATP binding"/>
    <property type="evidence" value="ECO:0007669"/>
    <property type="project" value="UniProtKB-KW"/>
</dbReference>
<dbReference type="InterPro" id="IPR006474">
    <property type="entry name" value="Helicase_Cas3_CRISPR-ass_core"/>
</dbReference>